<comment type="caution">
    <text evidence="2">The sequence shown here is derived from an EMBL/GenBank/DDBJ whole genome shotgun (WGS) entry which is preliminary data.</text>
</comment>
<dbReference type="NCBIfam" id="NF038048">
    <property type="entry name" value="DIP1984_fam"/>
    <property type="match status" value="1"/>
</dbReference>
<dbReference type="Pfam" id="PF20935">
    <property type="entry name" value="DUF6847"/>
    <property type="match status" value="1"/>
</dbReference>
<keyword evidence="3" id="KW-1185">Reference proteome</keyword>
<gene>
    <name evidence="2" type="ORF">GCM10018772_62190</name>
</gene>
<sequence>MDIRATCAIDQAIPGASLAGPVSPATHMTVEVAATESASPETLLARHQCLTRWTGPGVLVTSQVRRALQAAVATGDVRPVVETLLRQRDVGVQRAWSGLQRIGIQVRTSCFTLVYSCGFMEGEVEAVKLAEALAERAEATRRVEQLRARVVDSARYQEGETPAEDAAQLLAEAGEVLDALESLIRRINRTNATVPMGQDGTLTDALARRDVLRLRHSVVTAAAGKGERGYGRQLRSELLMLSALPVAELRGQADALAREIREVDVRIQRMNWEVDLLD</sequence>
<protein>
    <submittedName>
        <fullName evidence="2">Uncharacterized protein</fullName>
    </submittedName>
</protein>
<dbReference type="Gene3D" id="6.10.320.10">
    <property type="match status" value="1"/>
</dbReference>
<feature type="coiled-coil region" evidence="1">
    <location>
        <begin position="129"/>
        <end position="190"/>
    </location>
</feature>
<keyword evidence="1" id="KW-0175">Coiled coil</keyword>
<dbReference type="InterPro" id="IPR047741">
    <property type="entry name" value="DIP1984-like"/>
</dbReference>
<accession>A0A919E9U8</accession>
<evidence type="ECO:0000313" key="2">
    <source>
        <dbReference type="EMBL" id="GHF28074.1"/>
    </source>
</evidence>
<reference evidence="2" key="1">
    <citation type="journal article" date="2014" name="Int. J. Syst. Evol. Microbiol.">
        <title>Complete genome sequence of Corynebacterium casei LMG S-19264T (=DSM 44701T), isolated from a smear-ripened cheese.</title>
        <authorList>
            <consortium name="US DOE Joint Genome Institute (JGI-PGF)"/>
            <person name="Walter F."/>
            <person name="Albersmeier A."/>
            <person name="Kalinowski J."/>
            <person name="Ruckert C."/>
        </authorList>
    </citation>
    <scope>NUCLEOTIDE SEQUENCE</scope>
    <source>
        <strain evidence="2">JCM 4477</strain>
    </source>
</reference>
<name>A0A919E9U8_9ACTN</name>
<proteinExistence type="predicted"/>
<dbReference type="CDD" id="cd12208">
    <property type="entry name" value="DIP1984-like"/>
    <property type="match status" value="1"/>
</dbReference>
<dbReference type="Proteomes" id="UP000630718">
    <property type="component" value="Unassembled WGS sequence"/>
</dbReference>
<organism evidence="2 3">
    <name type="scientific">Streptomyces fumanus</name>
    <dbReference type="NCBI Taxonomy" id="67302"/>
    <lineage>
        <taxon>Bacteria</taxon>
        <taxon>Bacillati</taxon>
        <taxon>Actinomycetota</taxon>
        <taxon>Actinomycetes</taxon>
        <taxon>Kitasatosporales</taxon>
        <taxon>Streptomycetaceae</taxon>
        <taxon>Streptomyces</taxon>
    </lineage>
</organism>
<reference evidence="2" key="2">
    <citation type="submission" date="2020-09" db="EMBL/GenBank/DDBJ databases">
        <authorList>
            <person name="Sun Q."/>
            <person name="Ohkuma M."/>
        </authorList>
    </citation>
    <scope>NUCLEOTIDE SEQUENCE</scope>
    <source>
        <strain evidence="2">JCM 4477</strain>
    </source>
</reference>
<dbReference type="AlphaFoldDB" id="A0A919E9U8"/>
<dbReference type="EMBL" id="BNBI01000017">
    <property type="protein sequence ID" value="GHF28074.1"/>
    <property type="molecule type" value="Genomic_DNA"/>
</dbReference>
<evidence type="ECO:0000313" key="3">
    <source>
        <dbReference type="Proteomes" id="UP000630718"/>
    </source>
</evidence>
<evidence type="ECO:0000256" key="1">
    <source>
        <dbReference type="SAM" id="Coils"/>
    </source>
</evidence>